<keyword evidence="4" id="KW-0658">Purine biosynthesis</keyword>
<dbReference type="InterPro" id="IPR013785">
    <property type="entry name" value="Aldolase_TIM"/>
</dbReference>
<evidence type="ECO:0000256" key="9">
    <source>
        <dbReference type="SAM" id="Coils"/>
    </source>
</evidence>
<evidence type="ECO:0000313" key="12">
    <source>
        <dbReference type="Proteomes" id="UP001519418"/>
    </source>
</evidence>
<organism evidence="11 12">
    <name type="scientific">Fructobacillus papyriferae</name>
    <dbReference type="NCBI Taxonomy" id="2713171"/>
    <lineage>
        <taxon>Bacteria</taxon>
        <taxon>Bacillati</taxon>
        <taxon>Bacillota</taxon>
        <taxon>Bacilli</taxon>
        <taxon>Lactobacillales</taxon>
        <taxon>Lactobacillaceae</taxon>
        <taxon>Fructobacillus</taxon>
    </lineage>
</organism>
<evidence type="ECO:0000256" key="6">
    <source>
        <dbReference type="ARBA" id="ARBA00023002"/>
    </source>
</evidence>
<dbReference type="PANTHER" id="PTHR11911:SF111">
    <property type="entry name" value="INOSINE-5'-MONOPHOSPHATE DEHYDROGENASE"/>
    <property type="match status" value="1"/>
</dbReference>
<sequence length="678" mass="71819">MAAFQMTNKFVPMGLTFDDMAMTGEQGQKMAPADVSLRTELTDSLRLNIPLLSAAMDTVTEAKFAIALAQFGGLGVIHKNMTIAAQANEVAKVKQTPVDLKKTPMAAVDDQSRLLVAGAVGVTNDTVDRARAMVEAGVDAIILDSAHGHSEGVLRKVSEVRHAFPKLNIIAGNIATESGAAALYDAGADVVKIGIGPGSICTTRVVAGIGVPQLSAIRDAAKEAKRRHKAIIADGGAKTADDILKAITMGGNAVMLGSMFSGTKETPGDVFEENGDQFKFYRGMGSIAAMENGSKDRYFQGEVNEAKKMVPEGIEARVAYKGELKDILQPILSHLVTGLAKMGAHTIKEAIAHASSIEKTTPTYDYQKGLVEADKDLAKHGLGYDETLLVPAASNVLPHKVELETTIGQLTLTNPLMASDLTEHKVDAVATAMAKAGGLGIVPAMEAVADQVEAIQNIRAEAKNETAKLAAEIWLTKNHADRLKALSEEQIDAVILYLPAHFDASVLEDIKAAKTLFADKAVIVGTVEDPAVAKQLAKVGVDAVIAGRAVDSKKADDAHYPFLTTVMTLTEALVEQKTAVIAQGGIHYSGDVVKAIAGGADAVMVSDYLVKEEVPEDAIFQIDGGLRAGMGYTGSHTVSELKEEAQFVQITDNGLKESHPHDVEITKKAPNYVEQERD</sequence>
<comment type="caution">
    <text evidence="11">The sequence shown here is derived from an EMBL/GenBank/DDBJ whole genome shotgun (WGS) entry which is preliminary data.</text>
</comment>
<proteinExistence type="inferred from homology"/>
<dbReference type="CDD" id="cd00381">
    <property type="entry name" value="IMPDH"/>
    <property type="match status" value="1"/>
</dbReference>
<protein>
    <recommendedName>
        <fullName evidence="10">IMP dehydrogenase/GMP reductase domain-containing protein</fullName>
    </recommendedName>
</protein>
<name>A0ABS5QNW4_9LACO</name>
<feature type="coiled-coil region" evidence="9">
    <location>
        <begin position="445"/>
        <end position="472"/>
    </location>
</feature>
<comment type="catalytic activity">
    <reaction evidence="8">
        <text>IMP + NAD(+) + H2O = XMP + NADH + H(+)</text>
        <dbReference type="Rhea" id="RHEA:11708"/>
        <dbReference type="ChEBI" id="CHEBI:15377"/>
        <dbReference type="ChEBI" id="CHEBI:15378"/>
        <dbReference type="ChEBI" id="CHEBI:57464"/>
        <dbReference type="ChEBI" id="CHEBI:57540"/>
        <dbReference type="ChEBI" id="CHEBI:57945"/>
        <dbReference type="ChEBI" id="CHEBI:58053"/>
        <dbReference type="EC" id="1.1.1.205"/>
    </reaction>
</comment>
<evidence type="ECO:0000256" key="1">
    <source>
        <dbReference type="ARBA" id="ARBA00001958"/>
    </source>
</evidence>
<keyword evidence="12" id="KW-1185">Reference proteome</keyword>
<dbReference type="PROSITE" id="PS00487">
    <property type="entry name" value="IMP_DH_GMP_RED"/>
    <property type="match status" value="1"/>
</dbReference>
<keyword evidence="3" id="KW-0332">GMP biosynthesis</keyword>
<dbReference type="SUPFAM" id="SSF51412">
    <property type="entry name" value="Inosine monophosphate dehydrogenase (IMPDH)"/>
    <property type="match status" value="2"/>
</dbReference>
<dbReference type="Proteomes" id="UP001519418">
    <property type="component" value="Unassembled WGS sequence"/>
</dbReference>
<dbReference type="InterPro" id="IPR015875">
    <property type="entry name" value="IMP_DH/GMP_Rdtase_CS"/>
</dbReference>
<reference evidence="11 12" key="1">
    <citation type="submission" date="2020-02" db="EMBL/GenBank/DDBJ databases">
        <title>Fructobacillus sp. isolated from paper mulberry of Taiwan.</title>
        <authorList>
            <person name="Lin S.-T."/>
        </authorList>
    </citation>
    <scope>NUCLEOTIDE SEQUENCE [LARGE SCALE GENOMIC DNA]</scope>
    <source>
        <strain evidence="11 12">M1-10</strain>
    </source>
</reference>
<dbReference type="Pfam" id="PF00478">
    <property type="entry name" value="IMPDH"/>
    <property type="match status" value="3"/>
</dbReference>
<comment type="similarity">
    <text evidence="2">Belongs to the IMPDH/GMPR family.</text>
</comment>
<dbReference type="InterPro" id="IPR005990">
    <property type="entry name" value="IMP_DH"/>
</dbReference>
<dbReference type="EMBL" id="JAAMFI010000001">
    <property type="protein sequence ID" value="MBS9334839.1"/>
    <property type="molecule type" value="Genomic_DNA"/>
</dbReference>
<dbReference type="InterPro" id="IPR001093">
    <property type="entry name" value="IMP_DH_GMPRt"/>
</dbReference>
<feature type="domain" description="IMP dehydrogenase/GMP reductase" evidence="10">
    <location>
        <begin position="617"/>
        <end position="661"/>
    </location>
</feature>
<comment type="cofactor">
    <cofactor evidence="1">
        <name>K(+)</name>
        <dbReference type="ChEBI" id="CHEBI:29103"/>
    </cofactor>
</comment>
<feature type="domain" description="IMP dehydrogenase/GMP reductase" evidence="10">
    <location>
        <begin position="14"/>
        <end position="360"/>
    </location>
</feature>
<dbReference type="Gene3D" id="3.20.20.70">
    <property type="entry name" value="Aldolase class I"/>
    <property type="match status" value="4"/>
</dbReference>
<evidence type="ECO:0000256" key="8">
    <source>
        <dbReference type="ARBA" id="ARBA00048028"/>
    </source>
</evidence>
<keyword evidence="5" id="KW-0630">Potassium</keyword>
<evidence type="ECO:0000259" key="10">
    <source>
        <dbReference type="Pfam" id="PF00478"/>
    </source>
</evidence>
<evidence type="ECO:0000256" key="4">
    <source>
        <dbReference type="ARBA" id="ARBA00022755"/>
    </source>
</evidence>
<dbReference type="PANTHER" id="PTHR11911">
    <property type="entry name" value="INOSINE-5-MONOPHOSPHATE DEHYDROGENASE RELATED"/>
    <property type="match status" value="1"/>
</dbReference>
<evidence type="ECO:0000313" key="11">
    <source>
        <dbReference type="EMBL" id="MBS9334839.1"/>
    </source>
</evidence>
<evidence type="ECO:0000256" key="7">
    <source>
        <dbReference type="ARBA" id="ARBA00023027"/>
    </source>
</evidence>
<keyword evidence="9" id="KW-0175">Coiled coil</keyword>
<evidence type="ECO:0000256" key="2">
    <source>
        <dbReference type="ARBA" id="ARBA00005502"/>
    </source>
</evidence>
<evidence type="ECO:0000256" key="5">
    <source>
        <dbReference type="ARBA" id="ARBA00022958"/>
    </source>
</evidence>
<keyword evidence="6" id="KW-0560">Oxidoreductase</keyword>
<dbReference type="RefSeq" id="WP_213819439.1">
    <property type="nucleotide sequence ID" value="NZ_JAAMFI010000001.1"/>
</dbReference>
<feature type="domain" description="IMP dehydrogenase/GMP reductase" evidence="10">
    <location>
        <begin position="381"/>
        <end position="615"/>
    </location>
</feature>
<gene>
    <name evidence="11" type="ORF">G6R27_02150</name>
</gene>
<accession>A0ABS5QNW4</accession>
<dbReference type="SMART" id="SM01240">
    <property type="entry name" value="IMPDH"/>
    <property type="match status" value="2"/>
</dbReference>
<evidence type="ECO:0000256" key="3">
    <source>
        <dbReference type="ARBA" id="ARBA00022749"/>
    </source>
</evidence>
<keyword evidence="7" id="KW-0520">NAD</keyword>